<organism evidence="2 3">
    <name type="scientific">Schleiferilactobacillus perolens DSM 12744</name>
    <dbReference type="NCBI Taxonomy" id="1423792"/>
    <lineage>
        <taxon>Bacteria</taxon>
        <taxon>Bacillati</taxon>
        <taxon>Bacillota</taxon>
        <taxon>Bacilli</taxon>
        <taxon>Lactobacillales</taxon>
        <taxon>Lactobacillaceae</taxon>
        <taxon>Schleiferilactobacillus</taxon>
    </lineage>
</organism>
<feature type="transmembrane region" description="Helical" evidence="1">
    <location>
        <begin position="198"/>
        <end position="214"/>
    </location>
</feature>
<feature type="transmembrane region" description="Helical" evidence="1">
    <location>
        <begin position="20"/>
        <end position="39"/>
    </location>
</feature>
<dbReference type="Proteomes" id="UP000051330">
    <property type="component" value="Unassembled WGS sequence"/>
</dbReference>
<feature type="transmembrane region" description="Helical" evidence="1">
    <location>
        <begin position="348"/>
        <end position="372"/>
    </location>
</feature>
<dbReference type="PATRIC" id="fig|1423792.3.peg.819"/>
<feature type="transmembrane region" description="Helical" evidence="1">
    <location>
        <begin position="507"/>
        <end position="531"/>
    </location>
</feature>
<comment type="caution">
    <text evidence="2">The sequence shown here is derived from an EMBL/GenBank/DDBJ whole genome shotgun (WGS) entry which is preliminary data.</text>
</comment>
<dbReference type="OrthoDB" id="2014935at2"/>
<dbReference type="AlphaFoldDB" id="A0A0R1MSV4"/>
<protein>
    <submittedName>
        <fullName evidence="2">Exporter of polyketide antibiotic</fullName>
    </submittedName>
</protein>
<feature type="transmembrane region" description="Helical" evidence="1">
    <location>
        <begin position="80"/>
        <end position="100"/>
    </location>
</feature>
<keyword evidence="3" id="KW-1185">Reference proteome</keyword>
<feature type="transmembrane region" description="Helical" evidence="1">
    <location>
        <begin position="296"/>
        <end position="318"/>
    </location>
</feature>
<dbReference type="STRING" id="1423792.FD09_GL000803"/>
<keyword evidence="1" id="KW-0472">Membrane</keyword>
<gene>
    <name evidence="2" type="ORF">FD09_GL000803</name>
</gene>
<reference evidence="2 3" key="1">
    <citation type="journal article" date="2015" name="Genome Announc.">
        <title>Expanding the biotechnology potential of lactobacilli through comparative genomics of 213 strains and associated genera.</title>
        <authorList>
            <person name="Sun Z."/>
            <person name="Harris H.M."/>
            <person name="McCann A."/>
            <person name="Guo C."/>
            <person name="Argimon S."/>
            <person name="Zhang W."/>
            <person name="Yang X."/>
            <person name="Jeffery I.B."/>
            <person name="Cooney J.C."/>
            <person name="Kagawa T.F."/>
            <person name="Liu W."/>
            <person name="Song Y."/>
            <person name="Salvetti E."/>
            <person name="Wrobel A."/>
            <person name="Rasinkangas P."/>
            <person name="Parkhill J."/>
            <person name="Rea M.C."/>
            <person name="O'Sullivan O."/>
            <person name="Ritari J."/>
            <person name="Douillard F.P."/>
            <person name="Paul Ross R."/>
            <person name="Yang R."/>
            <person name="Briner A.E."/>
            <person name="Felis G.E."/>
            <person name="de Vos W.M."/>
            <person name="Barrangou R."/>
            <person name="Klaenhammer T.R."/>
            <person name="Caufield P.W."/>
            <person name="Cui Y."/>
            <person name="Zhang H."/>
            <person name="O'Toole P.W."/>
        </authorList>
    </citation>
    <scope>NUCLEOTIDE SEQUENCE [LARGE SCALE GENOMIC DNA]</scope>
    <source>
        <strain evidence="2 3">DSM 12744</strain>
    </source>
</reference>
<feature type="transmembrane region" description="Helical" evidence="1">
    <location>
        <begin position="165"/>
        <end position="186"/>
    </location>
</feature>
<feature type="transmembrane region" description="Helical" evidence="1">
    <location>
        <begin position="468"/>
        <end position="487"/>
    </location>
</feature>
<keyword evidence="1" id="KW-1133">Transmembrane helix</keyword>
<feature type="transmembrane region" description="Helical" evidence="1">
    <location>
        <begin position="241"/>
        <end position="259"/>
    </location>
</feature>
<evidence type="ECO:0000313" key="3">
    <source>
        <dbReference type="Proteomes" id="UP000051330"/>
    </source>
</evidence>
<feature type="transmembrane region" description="Helical" evidence="1">
    <location>
        <begin position="398"/>
        <end position="421"/>
    </location>
</feature>
<evidence type="ECO:0000256" key="1">
    <source>
        <dbReference type="SAM" id="Phobius"/>
    </source>
</evidence>
<evidence type="ECO:0000313" key="2">
    <source>
        <dbReference type="EMBL" id="KRL11078.1"/>
    </source>
</evidence>
<name>A0A0R1MSV4_9LACO</name>
<keyword evidence="1" id="KW-0812">Transmembrane</keyword>
<accession>A0A0R1MSV4</accession>
<feature type="transmembrane region" description="Helical" evidence="1">
    <location>
        <begin position="128"/>
        <end position="153"/>
    </location>
</feature>
<feature type="transmembrane region" description="Helical" evidence="1">
    <location>
        <begin position="441"/>
        <end position="461"/>
    </location>
</feature>
<dbReference type="EMBL" id="AZEC01000013">
    <property type="protein sequence ID" value="KRL11078.1"/>
    <property type="molecule type" value="Genomic_DNA"/>
</dbReference>
<sequence>MSRSDRHVSFLLRANLKQNLKYSIVWIIILEMMMASGAFKMQTIMESTGKGVQDLIKMLKMPGMAGLFGAMPDGVTLNSATVFAGIMMVFMVILDALYVMPLMVRDTRGQEESGLLEMVRARTVGRTAAVAAALWELVIVNAILFVLYIGTIISLNLKGADFNGTLLFTLALIVGNLMFGACTLLIAQLTSTARSANMIAYTVLVAAYLVRTVTDIENTDWTWLSPIGWAQKTNAYSDNNYWPLLLMLGVAILLAGITWQLTKTRDLGTGILPERAGRAHAAGYLRSIPALLFRTTWGVVLGWLIGAVVAGGIFGGVLNSVGDIVKTNPLYRQMMSISQVNAANKTMVLSFLALYILLFVAFGVVAGAQVVFRLKEDEDKGYLGMIHATKQTRLTISLSYYVIGLIVSLLVFVIGIVMVYYTGNASLKEPLAQEYLTRMLVAGLPAVFALVSLAILLVGWVPRISAVFWAYMGIGLLVQMFGALLNLPKDSGKFSPFGWLNQAPLHAITTPWLSTMVIITIAFLILGVIGYRQRDVE</sequence>
<proteinExistence type="predicted"/>
<dbReference type="RefSeq" id="WP_057821771.1">
    <property type="nucleotide sequence ID" value="NZ_AZEC01000013.1"/>
</dbReference>